<dbReference type="OrthoDB" id="9784548at2"/>
<evidence type="ECO:0000259" key="2">
    <source>
        <dbReference type="SMART" id="SM00306"/>
    </source>
</evidence>
<dbReference type="STRING" id="1317122.ATO12_02875"/>
<dbReference type="Gene3D" id="2.170.16.10">
    <property type="entry name" value="Hedgehog/Intein (Hint) domain"/>
    <property type="match status" value="1"/>
</dbReference>
<proteinExistence type="predicted"/>
<sequence length="421" mass="47524">MKNTLICIILLITLFSNAQEIKVLTPTSIEVLDLNTTDEKEFNRNRKACEAIWERMSKGLKLEDLTQEEKAELDKMVDETMTNYWDIEGQGCSWYCGGGPFKETASSHLADQGSIQSGAENAMDLNYKNAWVEGVPGYGIGEYLEYSFYQGSPRITEIIVVNGYVKSETAWRNNSRVKKLKVYIKDEPYAILNLTDQRAAQHFKVDPIGKLDKSIDYITSKSLPPWTMKFEIMEVYPGDKYEDTVLSEIYFDGIDVHCFAKGTLITMADHTQKPIEELLLGEQVLSYDQATDSYITATIKELANPMHDALITLSLSDSSTITCTRDHPLLSSSGDWLSYTPEQTQIAYRFDDVKQLEIGSIIHTVSGAMKILNIKEIDTAQQTYTIVKLDNANTFIANGIVVGTEELRVFRTCDTHKLITE</sequence>
<protein>
    <recommendedName>
        <fullName evidence="2">Hint domain-containing protein</fullName>
    </recommendedName>
</protein>
<dbReference type="InterPro" id="IPR006141">
    <property type="entry name" value="Intein_N"/>
</dbReference>
<evidence type="ECO:0000313" key="4">
    <source>
        <dbReference type="Proteomes" id="UP000023541"/>
    </source>
</evidence>
<evidence type="ECO:0000256" key="1">
    <source>
        <dbReference type="SAM" id="SignalP"/>
    </source>
</evidence>
<name>A0A023C0G3_9FLAO</name>
<feature type="signal peptide" evidence="1">
    <location>
        <begin position="1"/>
        <end position="18"/>
    </location>
</feature>
<dbReference type="CDD" id="cd00081">
    <property type="entry name" value="Hint"/>
    <property type="match status" value="1"/>
</dbReference>
<dbReference type="EMBL" id="AQRA01000001">
    <property type="protein sequence ID" value="EZH75750.1"/>
    <property type="molecule type" value="Genomic_DNA"/>
</dbReference>
<dbReference type="Proteomes" id="UP000023541">
    <property type="component" value="Unassembled WGS sequence"/>
</dbReference>
<feature type="chain" id="PRO_5001512086" description="Hint domain-containing protein" evidence="1">
    <location>
        <begin position="19"/>
        <end position="421"/>
    </location>
</feature>
<dbReference type="InterPro" id="IPR036844">
    <property type="entry name" value="Hint_dom_sf"/>
</dbReference>
<dbReference type="InterPro" id="IPR003587">
    <property type="entry name" value="Hint_dom_N"/>
</dbReference>
<feature type="domain" description="Hint" evidence="2">
    <location>
        <begin position="256"/>
        <end position="366"/>
    </location>
</feature>
<dbReference type="InterPro" id="IPR057561">
    <property type="entry name" value="NADase_transloc"/>
</dbReference>
<dbReference type="SUPFAM" id="SSF51294">
    <property type="entry name" value="Hedgehog/intein (Hint) domain"/>
    <property type="match status" value="1"/>
</dbReference>
<dbReference type="PROSITE" id="PS50817">
    <property type="entry name" value="INTEIN_N_TER"/>
    <property type="match status" value="1"/>
</dbReference>
<reference evidence="3 4" key="1">
    <citation type="submission" date="2014-04" db="EMBL/GenBank/DDBJ databases">
        <title>Aquimarina sp. 22II-S11-z7 Genome Sequencing.</title>
        <authorList>
            <person name="Lai Q."/>
        </authorList>
    </citation>
    <scope>NUCLEOTIDE SEQUENCE [LARGE SCALE GENOMIC DNA]</scope>
    <source>
        <strain evidence="3 4">22II-S11-z7</strain>
    </source>
</reference>
<keyword evidence="1" id="KW-0732">Signal</keyword>
<dbReference type="RefSeq" id="WP_034238409.1">
    <property type="nucleotide sequence ID" value="NZ_AQRA01000001.1"/>
</dbReference>
<dbReference type="GO" id="GO:0016539">
    <property type="term" value="P:intein-mediated protein splicing"/>
    <property type="evidence" value="ECO:0007669"/>
    <property type="project" value="InterPro"/>
</dbReference>
<dbReference type="eggNOG" id="COG0666">
    <property type="taxonomic scope" value="Bacteria"/>
</dbReference>
<dbReference type="Pfam" id="PF25302">
    <property type="entry name" value="NADase_transloc"/>
    <property type="match status" value="1"/>
</dbReference>
<comment type="caution">
    <text evidence="3">The sequence shown here is derived from an EMBL/GenBank/DDBJ whole genome shotgun (WGS) entry which is preliminary data.</text>
</comment>
<dbReference type="NCBIfam" id="NF047619">
    <property type="entry name" value="NADase_discoid"/>
    <property type="match status" value="1"/>
</dbReference>
<keyword evidence="4" id="KW-1185">Reference proteome</keyword>
<gene>
    <name evidence="3" type="ORF">ATO12_02875</name>
</gene>
<dbReference type="SMART" id="SM00306">
    <property type="entry name" value="HintN"/>
    <property type="match status" value="1"/>
</dbReference>
<organism evidence="3 4">
    <name type="scientific">Aquimarina atlantica</name>
    <dbReference type="NCBI Taxonomy" id="1317122"/>
    <lineage>
        <taxon>Bacteria</taxon>
        <taxon>Pseudomonadati</taxon>
        <taxon>Bacteroidota</taxon>
        <taxon>Flavobacteriia</taxon>
        <taxon>Flavobacteriales</taxon>
        <taxon>Flavobacteriaceae</taxon>
        <taxon>Aquimarina</taxon>
    </lineage>
</organism>
<dbReference type="AlphaFoldDB" id="A0A023C0G3"/>
<evidence type="ECO:0000313" key="3">
    <source>
        <dbReference type="EMBL" id="EZH75750.1"/>
    </source>
</evidence>
<accession>A0A023C0G3</accession>